<keyword evidence="3" id="KW-1185">Reference proteome</keyword>
<dbReference type="Proteomes" id="UP000603227">
    <property type="component" value="Unassembled WGS sequence"/>
</dbReference>
<comment type="caution">
    <text evidence="2">The sequence shown here is derived from an EMBL/GenBank/DDBJ whole genome shotgun (WGS) entry which is preliminary data.</text>
</comment>
<reference evidence="2" key="1">
    <citation type="journal article" date="2014" name="Int. J. Syst. Evol. Microbiol.">
        <title>Complete genome sequence of Corynebacterium casei LMG S-19264T (=DSM 44701T), isolated from a smear-ripened cheese.</title>
        <authorList>
            <consortium name="US DOE Joint Genome Institute (JGI-PGF)"/>
            <person name="Walter F."/>
            <person name="Albersmeier A."/>
            <person name="Kalinowski J."/>
            <person name="Ruckert C."/>
        </authorList>
    </citation>
    <scope>NUCLEOTIDE SEQUENCE</scope>
    <source>
        <strain evidence="2">CGMCC 4.7403</strain>
    </source>
</reference>
<evidence type="ECO:0000313" key="2">
    <source>
        <dbReference type="EMBL" id="GHH82158.1"/>
    </source>
</evidence>
<proteinExistence type="predicted"/>
<protein>
    <submittedName>
        <fullName evidence="2">Uncharacterized protein</fullName>
    </submittedName>
</protein>
<organism evidence="2 3">
    <name type="scientific">Streptomyces capitiformicae</name>
    <dbReference type="NCBI Taxonomy" id="2014920"/>
    <lineage>
        <taxon>Bacteria</taxon>
        <taxon>Bacillati</taxon>
        <taxon>Actinomycetota</taxon>
        <taxon>Actinomycetes</taxon>
        <taxon>Kitasatosporales</taxon>
        <taxon>Streptomycetaceae</taxon>
        <taxon>Streptomyces</taxon>
    </lineage>
</organism>
<dbReference type="AlphaFoldDB" id="A0A919GDG3"/>
<evidence type="ECO:0000313" key="3">
    <source>
        <dbReference type="Proteomes" id="UP000603227"/>
    </source>
</evidence>
<gene>
    <name evidence="2" type="ORF">GCM10017771_05600</name>
</gene>
<reference evidence="2" key="2">
    <citation type="submission" date="2020-09" db="EMBL/GenBank/DDBJ databases">
        <authorList>
            <person name="Sun Q."/>
            <person name="Zhou Y."/>
        </authorList>
    </citation>
    <scope>NUCLEOTIDE SEQUENCE</scope>
    <source>
        <strain evidence="2">CGMCC 4.7403</strain>
    </source>
</reference>
<accession>A0A919GDG3</accession>
<feature type="region of interest" description="Disordered" evidence="1">
    <location>
        <begin position="35"/>
        <end position="71"/>
    </location>
</feature>
<name>A0A919GDG3_9ACTN</name>
<dbReference type="EMBL" id="BNAT01000002">
    <property type="protein sequence ID" value="GHH82158.1"/>
    <property type="molecule type" value="Genomic_DNA"/>
</dbReference>
<evidence type="ECO:0000256" key="1">
    <source>
        <dbReference type="SAM" id="MobiDB-lite"/>
    </source>
</evidence>
<sequence length="168" mass="17377">MGELITVAKPAWRRVGLIMGAVAACCGVISGCTEGGRDTKSNASPSFSKETVIETPDQEETAPSDSVSVAPKLPGGQVLASAEGRSGNAVLAVKDPLEKGALAIMVKCEGEGRLTVTLKPAGVRFPLECVDGEVSTTYNQVELKRSRESASIEVAARSTVSWALTAGQ</sequence>